<dbReference type="AlphaFoldDB" id="A0A7X3MU41"/>
<keyword evidence="5" id="KW-0067">ATP-binding</keyword>
<dbReference type="NCBIfam" id="NF043035">
    <property type="entry name" value="OxoTetrKin"/>
    <property type="match status" value="1"/>
</dbReference>
<dbReference type="Pfam" id="PF07005">
    <property type="entry name" value="SBD_N"/>
    <property type="match status" value="1"/>
</dbReference>
<dbReference type="InterPro" id="IPR037051">
    <property type="entry name" value="4-carb_acid_sugar_kinase_N_sf"/>
</dbReference>
<dbReference type="Gene3D" id="3.40.980.20">
    <property type="entry name" value="Four-carbon acid sugar kinase, nucleotide binding domain"/>
    <property type="match status" value="1"/>
</dbReference>
<accession>A0A7X3MU41</accession>
<dbReference type="InterPro" id="IPR042213">
    <property type="entry name" value="NBD_C_sf"/>
</dbReference>
<keyword evidence="4" id="KW-0418">Kinase</keyword>
<evidence type="ECO:0000313" key="15">
    <source>
        <dbReference type="EMBL" id="MXQ13186.1"/>
    </source>
</evidence>
<keyword evidence="3" id="KW-0547">Nucleotide-binding</keyword>
<dbReference type="InterPro" id="IPR010737">
    <property type="entry name" value="4-carb_acid_sugar_kinase_N"/>
</dbReference>
<evidence type="ECO:0000256" key="4">
    <source>
        <dbReference type="ARBA" id="ARBA00022777"/>
    </source>
</evidence>
<sequence>MLLGVIADDFTGASDIANTLAKGLPGQGGLTTSQYMGIPDGDAAPEVEAAVISLKTRSVSVQEAVRQSLAALEWLKAQGCRQFVFKYCSTFDSTAKGNIGPVGEALARALAVKGVVACPAFPSAGRTIYQGHLFVHDRLLNESGMQHHPLTPMTDANIRRWLRLQTNTEVGLVPLNVVRAGADAIRAALQASAQENEILTIVDATCDDDLVAIGRACADAVLVTGGSGVALGLPANFIAKGLAKGRGQAFPGVAGPEAILAGSCSGATRGQIEIHARHHPVVAISVDEVMAGKIGPENLLPFFRDNRGKAPLAYSSGTPAEVAAAQERYGRAAVAERLDALFAGLAQRLVDDGVRRLIVAGGETSGAVAQALDLGDLVIGPEIDPGVPVLVSRRREIALALKSGNFGRPTFFADAMAVLEGKRP</sequence>
<feature type="domain" description="Four-carbon acid sugar kinase nucleotide binding" evidence="14">
    <location>
        <begin position="258"/>
        <end position="412"/>
    </location>
</feature>
<comment type="catalytic activity">
    <reaction evidence="7">
        <text>3-dehydro-L-erythronate + ATP = 3-dehydro-4-O-phospho-L-erythronate + ADP + H(+)</text>
        <dbReference type="Rhea" id="RHEA:52552"/>
        <dbReference type="ChEBI" id="CHEBI:15378"/>
        <dbReference type="ChEBI" id="CHEBI:30616"/>
        <dbReference type="ChEBI" id="CHEBI:136592"/>
        <dbReference type="ChEBI" id="CHEBI:136670"/>
        <dbReference type="ChEBI" id="CHEBI:456216"/>
        <dbReference type="EC" id="2.7.1.217"/>
    </reaction>
</comment>
<dbReference type="EMBL" id="WURB01000013">
    <property type="protein sequence ID" value="MXQ13186.1"/>
    <property type="molecule type" value="Genomic_DNA"/>
</dbReference>
<evidence type="ECO:0000256" key="8">
    <source>
        <dbReference type="ARBA" id="ARBA00036346"/>
    </source>
</evidence>
<evidence type="ECO:0000256" key="9">
    <source>
        <dbReference type="ARBA" id="ARBA00037335"/>
    </source>
</evidence>
<evidence type="ECO:0000313" key="16">
    <source>
        <dbReference type="Proteomes" id="UP000436483"/>
    </source>
</evidence>
<dbReference type="SUPFAM" id="SSF142764">
    <property type="entry name" value="YgbK-like"/>
    <property type="match status" value="1"/>
</dbReference>
<dbReference type="GO" id="GO:0016301">
    <property type="term" value="F:kinase activity"/>
    <property type="evidence" value="ECO:0007669"/>
    <property type="project" value="UniProtKB-KW"/>
</dbReference>
<dbReference type="Pfam" id="PF17042">
    <property type="entry name" value="NBD_C"/>
    <property type="match status" value="1"/>
</dbReference>
<dbReference type="InterPro" id="IPR031475">
    <property type="entry name" value="NBD_C"/>
</dbReference>
<feature type="domain" description="Four-carbon acid sugar kinase N-terminal" evidence="13">
    <location>
        <begin position="3"/>
        <end position="232"/>
    </location>
</feature>
<evidence type="ECO:0000256" key="10">
    <source>
        <dbReference type="ARBA" id="ARBA00039095"/>
    </source>
</evidence>
<evidence type="ECO:0000256" key="2">
    <source>
        <dbReference type="ARBA" id="ARBA00022679"/>
    </source>
</evidence>
<evidence type="ECO:0000259" key="14">
    <source>
        <dbReference type="Pfam" id="PF17042"/>
    </source>
</evidence>
<comment type="catalytic activity">
    <reaction evidence="8">
        <text>3-dehydro-D-erythronate + ATP = 3-dehydro-4-O-phospho-D-erythronate + ADP + H(+)</text>
        <dbReference type="Rhea" id="RHEA:52556"/>
        <dbReference type="ChEBI" id="CHEBI:15378"/>
        <dbReference type="ChEBI" id="CHEBI:30616"/>
        <dbReference type="ChEBI" id="CHEBI:57958"/>
        <dbReference type="ChEBI" id="CHEBI:136593"/>
        <dbReference type="ChEBI" id="CHEBI:456216"/>
        <dbReference type="EC" id="2.7.1.217"/>
    </reaction>
</comment>
<dbReference type="GO" id="GO:0005524">
    <property type="term" value="F:ATP binding"/>
    <property type="evidence" value="ECO:0007669"/>
    <property type="project" value="UniProtKB-KW"/>
</dbReference>
<dbReference type="Proteomes" id="UP000436483">
    <property type="component" value="Unassembled WGS sequence"/>
</dbReference>
<comment type="function">
    <text evidence="9">Catalyzes the ATP-dependent phosphorylation of 3-oxo-tetronate to 3-oxo-tetronate 4-phosphate.</text>
</comment>
<protein>
    <recommendedName>
        <fullName evidence="11">3-oxo-tetronate kinase</fullName>
        <ecNumber evidence="10">2.7.1.217</ecNumber>
    </recommendedName>
    <alternativeName>
        <fullName evidence="12">3-dehydrotetronate 4-kinase</fullName>
    </alternativeName>
</protein>
<evidence type="ECO:0000256" key="7">
    <source>
        <dbReference type="ARBA" id="ARBA00035898"/>
    </source>
</evidence>
<keyword evidence="16" id="KW-1185">Reference proteome</keyword>
<dbReference type="RefSeq" id="WP_160885908.1">
    <property type="nucleotide sequence ID" value="NZ_WURB01000013.1"/>
</dbReference>
<evidence type="ECO:0000256" key="1">
    <source>
        <dbReference type="ARBA" id="ARBA00005715"/>
    </source>
</evidence>
<evidence type="ECO:0000256" key="3">
    <source>
        <dbReference type="ARBA" id="ARBA00022741"/>
    </source>
</evidence>
<evidence type="ECO:0000259" key="13">
    <source>
        <dbReference type="Pfam" id="PF07005"/>
    </source>
</evidence>
<evidence type="ECO:0000256" key="11">
    <source>
        <dbReference type="ARBA" id="ARBA00039461"/>
    </source>
</evidence>
<dbReference type="EC" id="2.7.1.217" evidence="10"/>
<keyword evidence="6" id="KW-0119">Carbohydrate metabolism</keyword>
<dbReference type="InterPro" id="IPR050007">
    <property type="entry name" value="OtnK"/>
</dbReference>
<evidence type="ECO:0000256" key="12">
    <source>
        <dbReference type="ARBA" id="ARBA00041377"/>
    </source>
</evidence>
<evidence type="ECO:0000256" key="6">
    <source>
        <dbReference type="ARBA" id="ARBA00023277"/>
    </source>
</evidence>
<reference evidence="15 16" key="2">
    <citation type="submission" date="2020-01" db="EMBL/GenBank/DDBJ databases">
        <title>Microvirga sp. nov., an arsenate reduction bacterium isolated from Tibet hotspring sediments.</title>
        <authorList>
            <person name="Xian W.-D."/>
            <person name="Li W.-J."/>
        </authorList>
    </citation>
    <scope>NUCLEOTIDE SEQUENCE [LARGE SCALE GENOMIC DNA]</scope>
    <source>
        <strain evidence="15 16">KCTC 23863</strain>
    </source>
</reference>
<organism evidence="15 16">
    <name type="scientific">Microvirga makkahensis</name>
    <dbReference type="NCBI Taxonomy" id="1128670"/>
    <lineage>
        <taxon>Bacteria</taxon>
        <taxon>Pseudomonadati</taxon>
        <taxon>Pseudomonadota</taxon>
        <taxon>Alphaproteobacteria</taxon>
        <taxon>Hyphomicrobiales</taxon>
        <taxon>Methylobacteriaceae</taxon>
        <taxon>Microvirga</taxon>
    </lineage>
</organism>
<comment type="caution">
    <text evidence="15">The sequence shown here is derived from an EMBL/GenBank/DDBJ whole genome shotgun (WGS) entry which is preliminary data.</text>
</comment>
<keyword evidence="2" id="KW-0808">Transferase</keyword>
<evidence type="ECO:0000256" key="5">
    <source>
        <dbReference type="ARBA" id="ARBA00022840"/>
    </source>
</evidence>
<reference evidence="15 16" key="1">
    <citation type="submission" date="2019-12" db="EMBL/GenBank/DDBJ databases">
        <authorList>
            <person name="Yuan C.-G."/>
        </authorList>
    </citation>
    <scope>NUCLEOTIDE SEQUENCE [LARGE SCALE GENOMIC DNA]</scope>
    <source>
        <strain evidence="15 16">KCTC 23863</strain>
    </source>
</reference>
<dbReference type="Gene3D" id="3.40.50.10840">
    <property type="entry name" value="Putative sugar-binding, N-terminal domain"/>
    <property type="match status" value="1"/>
</dbReference>
<dbReference type="OrthoDB" id="191465at2"/>
<comment type="similarity">
    <text evidence="1">Belongs to the four-carbon acid sugar kinase family.</text>
</comment>
<proteinExistence type="inferred from homology"/>
<name>A0A7X3MU41_9HYPH</name>
<gene>
    <name evidence="15" type="ORF">GR328_17290</name>
</gene>